<keyword evidence="6 11" id="KW-0808">Transferase</keyword>
<evidence type="ECO:0000256" key="4">
    <source>
        <dbReference type="ARBA" id="ARBA00013244"/>
    </source>
</evidence>
<evidence type="ECO:0000256" key="6">
    <source>
        <dbReference type="ARBA" id="ARBA00022679"/>
    </source>
</evidence>
<evidence type="ECO:0000259" key="13">
    <source>
        <dbReference type="Pfam" id="PF03007"/>
    </source>
</evidence>
<dbReference type="AlphaFoldDB" id="A0A6C7EBH0"/>
<dbReference type="Proteomes" id="UP000011863">
    <property type="component" value="Chromosome"/>
</dbReference>
<protein>
    <recommendedName>
        <fullName evidence="4 11">Diacylglycerol O-acyltransferase</fullName>
        <ecNumber evidence="4 11">2.3.1.20</ecNumber>
    </recommendedName>
</protein>
<dbReference type="Pfam" id="PF06974">
    <property type="entry name" value="WS_DGAT_C"/>
    <property type="match status" value="1"/>
</dbReference>
<keyword evidence="5 11" id="KW-0444">Lipid biosynthesis</keyword>
<evidence type="ECO:0000256" key="2">
    <source>
        <dbReference type="ARBA" id="ARBA00005189"/>
    </source>
</evidence>
<evidence type="ECO:0000256" key="12">
    <source>
        <dbReference type="SAM" id="MobiDB-lite"/>
    </source>
</evidence>
<feature type="compositionally biased region" description="Basic residues" evidence="12">
    <location>
        <begin position="516"/>
        <end position="554"/>
    </location>
</feature>
<evidence type="ECO:0000256" key="10">
    <source>
        <dbReference type="ARBA" id="ARBA00048109"/>
    </source>
</evidence>
<dbReference type="PANTHER" id="PTHR31650:SF1">
    <property type="entry name" value="WAX ESTER SYNTHASE_DIACYLGLYCEROL ACYLTRANSFERASE 4-RELATED"/>
    <property type="match status" value="1"/>
</dbReference>
<evidence type="ECO:0000256" key="8">
    <source>
        <dbReference type="ARBA" id="ARBA00023098"/>
    </source>
</evidence>
<evidence type="ECO:0000256" key="11">
    <source>
        <dbReference type="RuleBase" id="RU361241"/>
    </source>
</evidence>
<name>A0A6C7EBH0_ILUCY</name>
<dbReference type="UniPathway" id="UPA00282"/>
<evidence type="ECO:0000256" key="3">
    <source>
        <dbReference type="ARBA" id="ARBA00009587"/>
    </source>
</evidence>
<keyword evidence="7 11" id="KW-0319">Glycerol metabolism</keyword>
<dbReference type="GO" id="GO:0019432">
    <property type="term" value="P:triglyceride biosynthetic process"/>
    <property type="evidence" value="ECO:0007669"/>
    <property type="project" value="UniProtKB-UniPathway"/>
</dbReference>
<sequence>MKQLTGLDVSFLVMETPTTYGHVNGLSIYERPSDDFDPFTEVRKRLSIMVDHLEPLRRKLVEVPFELDRPYWIEDADFDIDFHVRHLGLAPPGATDQLAEQVARIVGRKMDRSRPLWEAYVIEGLADGRWALLQKTHHATIDGASGVIMLKMFTEDSPDEVYGYEHQPWVGEEPPSRAEMLQRAARNLALNPLRGVRLGLSMVRDVADAAGVSSVSGAVTTARKQLGAISKRNDPSHATETDGSSVMIPLTPAPPTPWNHTVTPHRRFAMRSMQLSNLKRLKEATGGTLNDVVMAICAGALREYLIRHEALPDDPLRAMVPVSIRTGKEEDPWTNRVSAIVAELPTNCADPLERVGLCRDAMQTAKRQFELVPAEALAEATTYTSPVIAASAARLMQRLKFADRINTPINVVISNVPGPRQALYFAGAKLDAYIPVSTISDGVGLNITVHSYEDRMDFGLISDRELVPDLWDLVDLHIEEIHRLFEATGADWAEEPLPPTMRQGGDGVAAVPPRSQAKKAATKKTATKKTATKKAATKKTAAKKTVKKKSSKKS</sequence>
<feature type="region of interest" description="Disordered" evidence="12">
    <location>
        <begin position="230"/>
        <end position="258"/>
    </location>
</feature>
<feature type="compositionally biased region" description="Basic and acidic residues" evidence="12">
    <location>
        <begin position="231"/>
        <end position="240"/>
    </location>
</feature>
<dbReference type="GO" id="GO:0051701">
    <property type="term" value="P:biological process involved in interaction with host"/>
    <property type="evidence" value="ECO:0007669"/>
    <property type="project" value="TreeGrafter"/>
</dbReference>
<dbReference type="InterPro" id="IPR014292">
    <property type="entry name" value="Acyl_transf_WS/DGAT"/>
</dbReference>
<organism evidence="15 16">
    <name type="scientific">Ilumatobacter coccineus (strain NBRC 103263 / KCTC 29153 / YM16-304)</name>
    <dbReference type="NCBI Taxonomy" id="1313172"/>
    <lineage>
        <taxon>Bacteria</taxon>
        <taxon>Bacillati</taxon>
        <taxon>Actinomycetota</taxon>
        <taxon>Acidimicrobiia</taxon>
        <taxon>Acidimicrobiales</taxon>
        <taxon>Ilumatobacteraceae</taxon>
        <taxon>Ilumatobacter</taxon>
    </lineage>
</organism>
<keyword evidence="8 11" id="KW-0443">Lipid metabolism</keyword>
<dbReference type="PANTHER" id="PTHR31650">
    <property type="entry name" value="O-ACYLTRANSFERASE (WSD1-LIKE) FAMILY PROTEIN"/>
    <property type="match status" value="1"/>
</dbReference>
<dbReference type="Pfam" id="PF03007">
    <property type="entry name" value="WS_DGAT_cat"/>
    <property type="match status" value="1"/>
</dbReference>
<dbReference type="InterPro" id="IPR004255">
    <property type="entry name" value="O-acyltransferase_WSD1_N"/>
</dbReference>
<evidence type="ECO:0000256" key="9">
    <source>
        <dbReference type="ARBA" id="ARBA00023315"/>
    </source>
</evidence>
<proteinExistence type="inferred from homology"/>
<evidence type="ECO:0000256" key="7">
    <source>
        <dbReference type="ARBA" id="ARBA00022798"/>
    </source>
</evidence>
<feature type="region of interest" description="Disordered" evidence="12">
    <location>
        <begin position="494"/>
        <end position="554"/>
    </location>
</feature>
<comment type="similarity">
    <text evidence="3 11">Belongs to the long-chain O-acyltransferase family.</text>
</comment>
<comment type="catalytic activity">
    <reaction evidence="10 11">
        <text>an acyl-CoA + a 1,2-diacyl-sn-glycerol = a triacyl-sn-glycerol + CoA</text>
        <dbReference type="Rhea" id="RHEA:10868"/>
        <dbReference type="ChEBI" id="CHEBI:17815"/>
        <dbReference type="ChEBI" id="CHEBI:57287"/>
        <dbReference type="ChEBI" id="CHEBI:58342"/>
        <dbReference type="ChEBI" id="CHEBI:64615"/>
        <dbReference type="EC" id="2.3.1.20"/>
    </reaction>
</comment>
<evidence type="ECO:0000313" key="15">
    <source>
        <dbReference type="EMBL" id="BAN03730.1"/>
    </source>
</evidence>
<dbReference type="RefSeq" id="WP_015442977.1">
    <property type="nucleotide sequence ID" value="NC_020520.1"/>
</dbReference>
<gene>
    <name evidence="15" type="ORF">YM304_34160</name>
</gene>
<evidence type="ECO:0000256" key="5">
    <source>
        <dbReference type="ARBA" id="ARBA00022516"/>
    </source>
</evidence>
<dbReference type="InterPro" id="IPR009721">
    <property type="entry name" value="O-acyltransferase_WSD1_C"/>
</dbReference>
<dbReference type="GO" id="GO:0005886">
    <property type="term" value="C:plasma membrane"/>
    <property type="evidence" value="ECO:0007669"/>
    <property type="project" value="TreeGrafter"/>
</dbReference>
<dbReference type="InterPro" id="IPR045034">
    <property type="entry name" value="O-acyltransferase_WSD1-like"/>
</dbReference>
<dbReference type="Gene3D" id="3.30.559.10">
    <property type="entry name" value="Chloramphenicol acetyltransferase-like domain"/>
    <property type="match status" value="1"/>
</dbReference>
<evidence type="ECO:0000313" key="16">
    <source>
        <dbReference type="Proteomes" id="UP000011863"/>
    </source>
</evidence>
<dbReference type="KEGG" id="aym:YM304_34160"/>
<dbReference type="GO" id="GO:0001666">
    <property type="term" value="P:response to hypoxia"/>
    <property type="evidence" value="ECO:0007669"/>
    <property type="project" value="TreeGrafter"/>
</dbReference>
<accession>A0A6C7EBH0</accession>
<dbReference type="NCBIfam" id="TIGR02946">
    <property type="entry name" value="acyl_WS_DGAT"/>
    <property type="match status" value="1"/>
</dbReference>
<dbReference type="GO" id="GO:0004144">
    <property type="term" value="F:diacylglycerol O-acyltransferase activity"/>
    <property type="evidence" value="ECO:0007669"/>
    <property type="project" value="UniProtKB-EC"/>
</dbReference>
<reference evidence="15 16" key="1">
    <citation type="journal article" date="2013" name="Int. J. Syst. Evol. Microbiol.">
        <title>Ilumatobacter nonamiense sp. nov. and Ilumatobacter coccineum sp. nov., isolated from seashore sand.</title>
        <authorList>
            <person name="Matsumoto A."/>
            <person name="Kasai H."/>
            <person name="Matsuo Y."/>
            <person name="Shizuri Y."/>
            <person name="Ichikawa N."/>
            <person name="Fujita N."/>
            <person name="Omura S."/>
            <person name="Takahashi Y."/>
        </authorList>
    </citation>
    <scope>NUCLEOTIDE SEQUENCE [LARGE SCALE GENOMIC DNA]</scope>
    <source>
        <strain evidence="16">NBRC 103263 / KCTC 29153 / YM16-304</strain>
    </source>
</reference>
<comment type="pathway">
    <text evidence="1 11">Glycerolipid metabolism; triacylglycerol biosynthesis.</text>
</comment>
<feature type="domain" description="O-acyltransferase WSD1 C-terminal" evidence="14">
    <location>
        <begin position="333"/>
        <end position="482"/>
    </location>
</feature>
<dbReference type="InterPro" id="IPR023213">
    <property type="entry name" value="CAT-like_dom_sf"/>
</dbReference>
<evidence type="ECO:0000259" key="14">
    <source>
        <dbReference type="Pfam" id="PF06974"/>
    </source>
</evidence>
<dbReference type="GO" id="GO:0006071">
    <property type="term" value="P:glycerol metabolic process"/>
    <property type="evidence" value="ECO:0007669"/>
    <property type="project" value="UniProtKB-KW"/>
</dbReference>
<dbReference type="SUPFAM" id="SSF52777">
    <property type="entry name" value="CoA-dependent acyltransferases"/>
    <property type="match status" value="1"/>
</dbReference>
<dbReference type="GO" id="GO:0071731">
    <property type="term" value="P:response to nitric oxide"/>
    <property type="evidence" value="ECO:0007669"/>
    <property type="project" value="TreeGrafter"/>
</dbReference>
<evidence type="ECO:0000256" key="1">
    <source>
        <dbReference type="ARBA" id="ARBA00004771"/>
    </source>
</evidence>
<dbReference type="EMBL" id="AP012057">
    <property type="protein sequence ID" value="BAN03730.1"/>
    <property type="molecule type" value="Genomic_DNA"/>
</dbReference>
<feature type="domain" description="O-acyltransferase WSD1-like N-terminal" evidence="13">
    <location>
        <begin position="4"/>
        <end position="293"/>
    </location>
</feature>
<comment type="pathway">
    <text evidence="2">Lipid metabolism.</text>
</comment>
<dbReference type="EC" id="2.3.1.20" evidence="4 11"/>
<keyword evidence="16" id="KW-1185">Reference proteome</keyword>
<keyword evidence="9 11" id="KW-0012">Acyltransferase</keyword>